<evidence type="ECO:0000313" key="6">
    <source>
        <dbReference type="Proteomes" id="UP001361570"/>
    </source>
</evidence>
<evidence type="ECO:0000256" key="2">
    <source>
        <dbReference type="ARBA" id="ARBA00022679"/>
    </source>
</evidence>
<dbReference type="InterPro" id="IPR036129">
    <property type="entry name" value="Glycerate_kinase_sf"/>
</dbReference>
<sequence length="346" mass="34539">MTEDRTLRVVLSPDSLKGVLDAAAAAAALAQGVLAERPDADVVRAPLSDGGEGLVDVLSARRGGRRRRVGVADPLGRPVEAEYLVLDDGQAVAESASAIGLPLLTAEELDPFRASSRGLGELVAAIGRDPEVDRLLLGVGGVATVDGGAGLRAVLDRLPLPVEVVTDVRNPLLGPRGAAAVFGPQKGARPADIPVLEQRLADLGFPPEVADAPGAGAAGGLGAALLALGARLRPGIELVLELTGWTAAVATADLVVTGEGSVDASSADGKVAAGVCVAAAAAGVPVVVFGGQVATGAAAALRALGATAVLPLSGDRARAAEDLVDLGRHLARVWTAAREPAREPGR</sequence>
<evidence type="ECO:0000256" key="4">
    <source>
        <dbReference type="PIRNR" id="PIRNR006078"/>
    </source>
</evidence>
<evidence type="ECO:0000256" key="1">
    <source>
        <dbReference type="ARBA" id="ARBA00006284"/>
    </source>
</evidence>
<keyword evidence="6" id="KW-1185">Reference proteome</keyword>
<evidence type="ECO:0000313" key="5">
    <source>
        <dbReference type="EMBL" id="MEI4272709.1"/>
    </source>
</evidence>
<reference evidence="5 6" key="1">
    <citation type="submission" date="2024-03" db="EMBL/GenBank/DDBJ databases">
        <title>Draft genome sequence of Klenkia sp. LSe6-5.</title>
        <authorList>
            <person name="Duangmal K."/>
            <person name="Chantavorakit T."/>
        </authorList>
    </citation>
    <scope>NUCLEOTIDE SEQUENCE [LARGE SCALE GENOMIC DNA]</scope>
    <source>
        <strain evidence="5 6">LSe6-5</strain>
    </source>
</reference>
<keyword evidence="3 4" id="KW-0418">Kinase</keyword>
<dbReference type="GO" id="GO:0016301">
    <property type="term" value="F:kinase activity"/>
    <property type="evidence" value="ECO:0007669"/>
    <property type="project" value="UniProtKB-KW"/>
</dbReference>
<dbReference type="PIRSF" id="PIRSF006078">
    <property type="entry name" value="GlxK"/>
    <property type="match status" value="1"/>
</dbReference>
<dbReference type="EMBL" id="JBAPLU010000013">
    <property type="protein sequence ID" value="MEI4272709.1"/>
    <property type="molecule type" value="Genomic_DNA"/>
</dbReference>
<name>A0ABU8DV94_9ACTN</name>
<keyword evidence="2 4" id="KW-0808">Transferase</keyword>
<accession>A0ABU8DV94</accession>
<dbReference type="InterPro" id="IPR004381">
    <property type="entry name" value="Glycerate_kinase"/>
</dbReference>
<dbReference type="Proteomes" id="UP001361570">
    <property type="component" value="Unassembled WGS sequence"/>
</dbReference>
<dbReference type="Gene3D" id="3.90.1510.10">
    <property type="entry name" value="Glycerate kinase, domain 2"/>
    <property type="match status" value="2"/>
</dbReference>
<gene>
    <name evidence="5" type="ORF">TEK04_13340</name>
</gene>
<organism evidence="5 6">
    <name type="scientific">Klenkia sesuvii</name>
    <dbReference type="NCBI Taxonomy" id="3103137"/>
    <lineage>
        <taxon>Bacteria</taxon>
        <taxon>Bacillati</taxon>
        <taxon>Actinomycetota</taxon>
        <taxon>Actinomycetes</taxon>
        <taxon>Geodermatophilales</taxon>
        <taxon>Geodermatophilaceae</taxon>
        <taxon>Klenkia</taxon>
    </lineage>
</organism>
<protein>
    <submittedName>
        <fullName evidence="5">Glycerate kinase</fullName>
    </submittedName>
</protein>
<dbReference type="InterPro" id="IPR018193">
    <property type="entry name" value="Glyc_kinase_flavodox-like_fold"/>
</dbReference>
<dbReference type="InterPro" id="IPR018197">
    <property type="entry name" value="Glycerate_kinase_RE-like"/>
</dbReference>
<evidence type="ECO:0000256" key="3">
    <source>
        <dbReference type="ARBA" id="ARBA00022777"/>
    </source>
</evidence>
<comment type="similarity">
    <text evidence="1 4">Belongs to the glycerate kinase type-1 family.</text>
</comment>
<dbReference type="RefSeq" id="WP_336404838.1">
    <property type="nucleotide sequence ID" value="NZ_JBAPLU010000013.1"/>
</dbReference>
<dbReference type="Pfam" id="PF02595">
    <property type="entry name" value="Gly_kinase"/>
    <property type="match status" value="2"/>
</dbReference>
<proteinExistence type="inferred from homology"/>
<comment type="caution">
    <text evidence="5">The sequence shown here is derived from an EMBL/GenBank/DDBJ whole genome shotgun (WGS) entry which is preliminary data.</text>
</comment>
<dbReference type="Gene3D" id="3.40.50.10350">
    <property type="entry name" value="Glycerate kinase, domain 1"/>
    <property type="match status" value="2"/>
</dbReference>
<dbReference type="SUPFAM" id="SSF110738">
    <property type="entry name" value="Glycerate kinase I"/>
    <property type="match status" value="1"/>
</dbReference>
<dbReference type="PANTHER" id="PTHR21599:SF0">
    <property type="entry name" value="GLYCERATE KINASE"/>
    <property type="match status" value="1"/>
</dbReference>
<dbReference type="PANTHER" id="PTHR21599">
    <property type="entry name" value="GLYCERATE KINASE"/>
    <property type="match status" value="1"/>
</dbReference>